<evidence type="ECO:0000313" key="7">
    <source>
        <dbReference type="EMBL" id="MBA2882749.1"/>
    </source>
</evidence>
<organism evidence="7 8">
    <name type="scientific">Desulfosalsimonas propionicica</name>
    <dbReference type="NCBI Taxonomy" id="332175"/>
    <lineage>
        <taxon>Bacteria</taxon>
        <taxon>Pseudomonadati</taxon>
        <taxon>Thermodesulfobacteriota</taxon>
        <taxon>Desulfobacteria</taxon>
        <taxon>Desulfobacterales</taxon>
        <taxon>Desulfosalsimonadaceae</taxon>
        <taxon>Desulfosalsimonas</taxon>
    </lineage>
</organism>
<dbReference type="Pfam" id="PF07992">
    <property type="entry name" value="Pyr_redox_2"/>
    <property type="match status" value="1"/>
</dbReference>
<evidence type="ECO:0000256" key="1">
    <source>
        <dbReference type="ARBA" id="ARBA00001974"/>
    </source>
</evidence>
<comment type="caution">
    <text evidence="7">The sequence shown here is derived from an EMBL/GenBank/DDBJ whole genome shotgun (WGS) entry which is preliminary data.</text>
</comment>
<sequence>MNYVIIGNGVAGVTAAEAIRQIDARGQITMISDETHPPYCRPMISNLLEGAVDVSRLPIRGPDFYDRLSITPALGSRVTALDITAHTVATKDGGTHAYDQLLIAAGADPRPLDAQGLDLGGIFFMRNIAQVQEMITALADTRHALVLGGGLVGFKAAYSLLKRNIAVTMLIRSGYPLSMQVDETAGEMIQQVLCDHGLTVRTGISVTAFEGGGRVQTAHLSDGSQIPCDMAIIGKGVFPAHGFVPTDRIDTDAGILVDDHMATSAPGIYAAGDVAEHIDIARQKRWVNAIWPEAAAQGRVAGFNMAGQNLAYRGSLSRNVIRMFDTDVMTAGRVSPRDTDETCRFFSAADHRRQTYRKLVFEDQILVGFVMINQIEQGGVLASLIQSRTPVKISAHHLLDPGFNVSRLFDR</sequence>
<dbReference type="EMBL" id="JACDUS010000012">
    <property type="protein sequence ID" value="MBA2882749.1"/>
    <property type="molecule type" value="Genomic_DNA"/>
</dbReference>
<dbReference type="InterPro" id="IPR050260">
    <property type="entry name" value="FAD-bd_OxRdtase"/>
</dbReference>
<evidence type="ECO:0000256" key="4">
    <source>
        <dbReference type="ARBA" id="ARBA00022827"/>
    </source>
</evidence>
<evidence type="ECO:0000313" key="8">
    <source>
        <dbReference type="Proteomes" id="UP000525298"/>
    </source>
</evidence>
<dbReference type="GO" id="GO:0016491">
    <property type="term" value="F:oxidoreductase activity"/>
    <property type="evidence" value="ECO:0007669"/>
    <property type="project" value="InterPro"/>
</dbReference>
<dbReference type="PANTHER" id="PTHR43429">
    <property type="entry name" value="PYRIDINE NUCLEOTIDE-DISULFIDE OXIDOREDUCTASE DOMAIN-CONTAINING"/>
    <property type="match status" value="1"/>
</dbReference>
<evidence type="ECO:0000259" key="5">
    <source>
        <dbReference type="Pfam" id="PF07992"/>
    </source>
</evidence>
<gene>
    <name evidence="7" type="ORF">HNR65_003104</name>
</gene>
<proteinExistence type="inferred from homology"/>
<dbReference type="Pfam" id="PF18267">
    <property type="entry name" value="Rubredoxin_C"/>
    <property type="match status" value="1"/>
</dbReference>
<keyword evidence="4" id="KW-0274">FAD</keyword>
<name>A0A7W0CBL3_9BACT</name>
<dbReference type="AlphaFoldDB" id="A0A7W0CBL3"/>
<dbReference type="PRINTS" id="PR00368">
    <property type="entry name" value="FADPNR"/>
</dbReference>
<reference evidence="7 8" key="1">
    <citation type="submission" date="2020-07" db="EMBL/GenBank/DDBJ databases">
        <title>Genomic Encyclopedia of Type Strains, Phase IV (KMG-IV): sequencing the most valuable type-strain genomes for metagenomic binning, comparative biology and taxonomic classification.</title>
        <authorList>
            <person name="Goeker M."/>
        </authorList>
    </citation>
    <scope>NUCLEOTIDE SEQUENCE [LARGE SCALE GENOMIC DNA]</scope>
    <source>
        <strain evidence="7 8">DSM 17721</strain>
    </source>
</reference>
<dbReference type="InterPro" id="IPR016156">
    <property type="entry name" value="FAD/NAD-linked_Rdtase_dimer_sf"/>
</dbReference>
<evidence type="ECO:0000259" key="6">
    <source>
        <dbReference type="Pfam" id="PF18267"/>
    </source>
</evidence>
<dbReference type="PANTHER" id="PTHR43429:SF3">
    <property type="entry name" value="NITRITE REDUCTASE [NAD(P)H]"/>
    <property type="match status" value="1"/>
</dbReference>
<feature type="domain" description="NADH-rubredoxin oxidoreductase C-terminal" evidence="6">
    <location>
        <begin position="321"/>
        <end position="388"/>
    </location>
</feature>
<dbReference type="Proteomes" id="UP000525298">
    <property type="component" value="Unassembled WGS sequence"/>
</dbReference>
<dbReference type="RefSeq" id="WP_181552372.1">
    <property type="nucleotide sequence ID" value="NZ_JACDUS010000012.1"/>
</dbReference>
<keyword evidence="3" id="KW-0285">Flavoprotein</keyword>
<dbReference type="InterPro" id="IPR041575">
    <property type="entry name" value="Rubredoxin_C"/>
</dbReference>
<dbReference type="SUPFAM" id="SSF51905">
    <property type="entry name" value="FAD/NAD(P)-binding domain"/>
    <property type="match status" value="2"/>
</dbReference>
<dbReference type="InterPro" id="IPR023753">
    <property type="entry name" value="FAD/NAD-binding_dom"/>
</dbReference>
<protein>
    <submittedName>
        <fullName evidence="7">NAD(P)H-nitrite reductase large subunit</fullName>
    </submittedName>
</protein>
<dbReference type="Gene3D" id="3.50.50.60">
    <property type="entry name" value="FAD/NAD(P)-binding domain"/>
    <property type="match status" value="2"/>
</dbReference>
<evidence type="ECO:0000256" key="3">
    <source>
        <dbReference type="ARBA" id="ARBA00022630"/>
    </source>
</evidence>
<comment type="cofactor">
    <cofactor evidence="1">
        <name>FAD</name>
        <dbReference type="ChEBI" id="CHEBI:57692"/>
    </cofactor>
</comment>
<comment type="similarity">
    <text evidence="2">Belongs to the FAD-dependent oxidoreductase family.</text>
</comment>
<dbReference type="InterPro" id="IPR036188">
    <property type="entry name" value="FAD/NAD-bd_sf"/>
</dbReference>
<dbReference type="Gene3D" id="3.30.390.30">
    <property type="match status" value="1"/>
</dbReference>
<evidence type="ECO:0000256" key="2">
    <source>
        <dbReference type="ARBA" id="ARBA00006442"/>
    </source>
</evidence>
<keyword evidence="8" id="KW-1185">Reference proteome</keyword>
<accession>A0A7W0CBL3</accession>
<feature type="domain" description="FAD/NAD(P)-binding" evidence="5">
    <location>
        <begin position="2"/>
        <end position="288"/>
    </location>
</feature>
<dbReference type="PRINTS" id="PR00469">
    <property type="entry name" value="PNDRDTASEII"/>
</dbReference>